<evidence type="ECO:0000256" key="2">
    <source>
        <dbReference type="SAM" id="MobiDB-lite"/>
    </source>
</evidence>
<dbReference type="Pfam" id="PF07228">
    <property type="entry name" value="SpoIIE"/>
    <property type="match status" value="1"/>
</dbReference>
<dbReference type="InterPro" id="IPR036457">
    <property type="entry name" value="PPM-type-like_dom_sf"/>
</dbReference>
<dbReference type="PANTHER" id="PTHR43156:SF2">
    <property type="entry name" value="STAGE II SPORULATION PROTEIN E"/>
    <property type="match status" value="1"/>
</dbReference>
<dbReference type="RefSeq" id="WP_344054752.1">
    <property type="nucleotide sequence ID" value="NZ_BAAAPK010000001.1"/>
</dbReference>
<keyword evidence="5" id="KW-1185">Reference proteome</keyword>
<dbReference type="SMART" id="SM00331">
    <property type="entry name" value="PP2C_SIG"/>
    <property type="match status" value="1"/>
</dbReference>
<evidence type="ECO:0000259" key="3">
    <source>
        <dbReference type="SMART" id="SM00331"/>
    </source>
</evidence>
<accession>A0ABN2GY30</accession>
<protein>
    <recommendedName>
        <fullName evidence="3">PPM-type phosphatase domain-containing protein</fullName>
    </recommendedName>
</protein>
<keyword evidence="1" id="KW-0378">Hydrolase</keyword>
<dbReference type="EMBL" id="BAAAPK010000001">
    <property type="protein sequence ID" value="GAA1678813.1"/>
    <property type="molecule type" value="Genomic_DNA"/>
</dbReference>
<dbReference type="Proteomes" id="UP001500596">
    <property type="component" value="Unassembled WGS sequence"/>
</dbReference>
<organism evidence="4 5">
    <name type="scientific">Microbacterium lacus</name>
    <dbReference type="NCBI Taxonomy" id="415217"/>
    <lineage>
        <taxon>Bacteria</taxon>
        <taxon>Bacillati</taxon>
        <taxon>Actinomycetota</taxon>
        <taxon>Actinomycetes</taxon>
        <taxon>Micrococcales</taxon>
        <taxon>Microbacteriaceae</taxon>
        <taxon>Microbacterium</taxon>
    </lineage>
</organism>
<gene>
    <name evidence="4" type="ORF">GCM10009807_23370</name>
</gene>
<proteinExistence type="predicted"/>
<dbReference type="InterPro" id="IPR001932">
    <property type="entry name" value="PPM-type_phosphatase-like_dom"/>
</dbReference>
<feature type="region of interest" description="Disordered" evidence="2">
    <location>
        <begin position="1"/>
        <end position="21"/>
    </location>
</feature>
<evidence type="ECO:0000256" key="1">
    <source>
        <dbReference type="ARBA" id="ARBA00022801"/>
    </source>
</evidence>
<dbReference type="SUPFAM" id="SSF81606">
    <property type="entry name" value="PP2C-like"/>
    <property type="match status" value="1"/>
</dbReference>
<dbReference type="PANTHER" id="PTHR43156">
    <property type="entry name" value="STAGE II SPORULATION PROTEIN E-RELATED"/>
    <property type="match status" value="1"/>
</dbReference>
<evidence type="ECO:0000313" key="4">
    <source>
        <dbReference type="EMBL" id="GAA1678813.1"/>
    </source>
</evidence>
<name>A0ABN2GY30_9MICO</name>
<comment type="caution">
    <text evidence="4">The sequence shown here is derived from an EMBL/GenBank/DDBJ whole genome shotgun (WGS) entry which is preliminary data.</text>
</comment>
<evidence type="ECO:0000313" key="5">
    <source>
        <dbReference type="Proteomes" id="UP001500596"/>
    </source>
</evidence>
<feature type="domain" description="PPM-type phosphatase" evidence="3">
    <location>
        <begin position="39"/>
        <end position="249"/>
    </location>
</feature>
<dbReference type="InterPro" id="IPR052016">
    <property type="entry name" value="Bact_Sigma-Reg"/>
</dbReference>
<sequence length="252" mass="25476">MTLLLERPSVASPRRSHSDAERVQRALSTAHELTVGSTRAACDVREALGVGGDIVDLLEVDGQLLAVLGDVSGKGSAASLVAAMLLASVQHHAAQIGPRPGALLVAVEASMRGVLERTGTIVTLVVAAVDPADSTLRIASVGHHPVVIWSAGGGAPVLPTCPPLGTVPPCGAEHAFAFPHGTVLALVSDGITDQPGADGAEFGLHGLDRTLATAHLDPRAAVAAVMDAVDRHAGSTPVFDDRAAVIVRSGGV</sequence>
<dbReference type="Gene3D" id="3.60.40.10">
    <property type="entry name" value="PPM-type phosphatase domain"/>
    <property type="match status" value="1"/>
</dbReference>
<reference evidence="4 5" key="1">
    <citation type="journal article" date="2019" name="Int. J. Syst. Evol. Microbiol.">
        <title>The Global Catalogue of Microorganisms (GCM) 10K type strain sequencing project: providing services to taxonomists for standard genome sequencing and annotation.</title>
        <authorList>
            <consortium name="The Broad Institute Genomics Platform"/>
            <consortium name="The Broad Institute Genome Sequencing Center for Infectious Disease"/>
            <person name="Wu L."/>
            <person name="Ma J."/>
        </authorList>
    </citation>
    <scope>NUCLEOTIDE SEQUENCE [LARGE SCALE GENOMIC DNA]</scope>
    <source>
        <strain evidence="4 5">JCM 15575</strain>
    </source>
</reference>